<evidence type="ECO:0000256" key="3">
    <source>
        <dbReference type="ARBA" id="ARBA00005336"/>
    </source>
</evidence>
<dbReference type="SUPFAM" id="SSF52279">
    <property type="entry name" value="Beta-D-glucan exohydrolase, C-terminal domain"/>
    <property type="match status" value="1"/>
</dbReference>
<feature type="signal peptide" evidence="10">
    <location>
        <begin position="1"/>
        <end position="19"/>
    </location>
</feature>
<evidence type="ECO:0000259" key="11">
    <source>
        <dbReference type="SMART" id="SM01217"/>
    </source>
</evidence>
<dbReference type="PANTHER" id="PTHR42715">
    <property type="entry name" value="BETA-GLUCOSIDASE"/>
    <property type="match status" value="1"/>
</dbReference>
<comment type="pathway">
    <text evidence="2">Glycan metabolism; cellulose degradation.</text>
</comment>
<comment type="similarity">
    <text evidence="3">Belongs to the glycosyl hydrolase 3 family.</text>
</comment>
<feature type="chain" id="PRO_5026170910" description="beta-glucosidase" evidence="10">
    <location>
        <begin position="20"/>
        <end position="785"/>
    </location>
</feature>
<dbReference type="PRINTS" id="PR00133">
    <property type="entry name" value="GLHYDRLASE3"/>
</dbReference>
<dbReference type="InterPro" id="IPR017853">
    <property type="entry name" value="GH"/>
</dbReference>
<dbReference type="SMART" id="SM01217">
    <property type="entry name" value="Fn3_like"/>
    <property type="match status" value="1"/>
</dbReference>
<evidence type="ECO:0000256" key="1">
    <source>
        <dbReference type="ARBA" id="ARBA00000448"/>
    </source>
</evidence>
<keyword evidence="6" id="KW-0325">Glycoprotein</keyword>
<dbReference type="Gene3D" id="3.40.50.1700">
    <property type="entry name" value="Glycoside hydrolase family 3 C-terminal domain"/>
    <property type="match status" value="1"/>
</dbReference>
<dbReference type="Pfam" id="PF14310">
    <property type="entry name" value="Fn3-like"/>
    <property type="match status" value="1"/>
</dbReference>
<proteinExistence type="inferred from homology"/>
<dbReference type="OrthoDB" id="416222at2759"/>
<keyword evidence="8" id="KW-0326">Glycosidase</keyword>
<dbReference type="InterPro" id="IPR036962">
    <property type="entry name" value="Glyco_hydro_3_N_sf"/>
</dbReference>
<organism evidence="12 13">
    <name type="scientific">Teratosphaeria nubilosa</name>
    <dbReference type="NCBI Taxonomy" id="161662"/>
    <lineage>
        <taxon>Eukaryota</taxon>
        <taxon>Fungi</taxon>
        <taxon>Dikarya</taxon>
        <taxon>Ascomycota</taxon>
        <taxon>Pezizomycotina</taxon>
        <taxon>Dothideomycetes</taxon>
        <taxon>Dothideomycetidae</taxon>
        <taxon>Mycosphaerellales</taxon>
        <taxon>Teratosphaeriaceae</taxon>
        <taxon>Teratosphaeria</taxon>
    </lineage>
</organism>
<keyword evidence="7" id="KW-0119">Carbohydrate metabolism</keyword>
<evidence type="ECO:0000256" key="5">
    <source>
        <dbReference type="ARBA" id="ARBA00022801"/>
    </source>
</evidence>
<dbReference type="AlphaFoldDB" id="A0A6G1LFH0"/>
<dbReference type="Pfam" id="PF00933">
    <property type="entry name" value="Glyco_hydro_3"/>
    <property type="match status" value="1"/>
</dbReference>
<reference evidence="12" key="1">
    <citation type="journal article" date="2020" name="Stud. Mycol.">
        <title>101 Dothideomycetes genomes: a test case for predicting lifestyles and emergence of pathogens.</title>
        <authorList>
            <person name="Haridas S."/>
            <person name="Albert R."/>
            <person name="Binder M."/>
            <person name="Bloem J."/>
            <person name="Labutti K."/>
            <person name="Salamov A."/>
            <person name="Andreopoulos B."/>
            <person name="Baker S."/>
            <person name="Barry K."/>
            <person name="Bills G."/>
            <person name="Bluhm B."/>
            <person name="Cannon C."/>
            <person name="Castanera R."/>
            <person name="Culley D."/>
            <person name="Daum C."/>
            <person name="Ezra D."/>
            <person name="Gonzalez J."/>
            <person name="Henrissat B."/>
            <person name="Kuo A."/>
            <person name="Liang C."/>
            <person name="Lipzen A."/>
            <person name="Lutzoni F."/>
            <person name="Magnuson J."/>
            <person name="Mondo S."/>
            <person name="Nolan M."/>
            <person name="Ohm R."/>
            <person name="Pangilinan J."/>
            <person name="Park H.-J."/>
            <person name="Ramirez L."/>
            <person name="Alfaro M."/>
            <person name="Sun H."/>
            <person name="Tritt A."/>
            <person name="Yoshinaga Y."/>
            <person name="Zwiers L.-H."/>
            <person name="Turgeon B."/>
            <person name="Goodwin S."/>
            <person name="Spatafora J."/>
            <person name="Crous P."/>
            <person name="Grigoriev I."/>
        </authorList>
    </citation>
    <scope>NUCLEOTIDE SEQUENCE</scope>
    <source>
        <strain evidence="12">CBS 116005</strain>
    </source>
</reference>
<evidence type="ECO:0000256" key="2">
    <source>
        <dbReference type="ARBA" id="ARBA00004987"/>
    </source>
</evidence>
<evidence type="ECO:0000256" key="9">
    <source>
        <dbReference type="ARBA" id="ARBA00023326"/>
    </source>
</evidence>
<dbReference type="Gene3D" id="2.60.40.10">
    <property type="entry name" value="Immunoglobulins"/>
    <property type="match status" value="1"/>
</dbReference>
<keyword evidence="5 12" id="KW-0378">Hydrolase</keyword>
<evidence type="ECO:0000256" key="7">
    <source>
        <dbReference type="ARBA" id="ARBA00023277"/>
    </source>
</evidence>
<evidence type="ECO:0000256" key="6">
    <source>
        <dbReference type="ARBA" id="ARBA00023180"/>
    </source>
</evidence>
<dbReference type="EMBL" id="ML995820">
    <property type="protein sequence ID" value="KAF2771370.1"/>
    <property type="molecule type" value="Genomic_DNA"/>
</dbReference>
<dbReference type="Gene3D" id="3.20.20.300">
    <property type="entry name" value="Glycoside hydrolase, family 3, N-terminal domain"/>
    <property type="match status" value="1"/>
</dbReference>
<dbReference type="EC" id="3.2.1.21" evidence="4"/>
<dbReference type="Proteomes" id="UP000799436">
    <property type="component" value="Unassembled WGS sequence"/>
</dbReference>
<evidence type="ECO:0000313" key="13">
    <source>
        <dbReference type="Proteomes" id="UP000799436"/>
    </source>
</evidence>
<dbReference type="PANTHER" id="PTHR42715:SF14">
    <property type="entry name" value="BETA-GLUCOSIDASE D-RELATED"/>
    <property type="match status" value="1"/>
</dbReference>
<evidence type="ECO:0000256" key="8">
    <source>
        <dbReference type="ARBA" id="ARBA00023295"/>
    </source>
</evidence>
<dbReference type="GO" id="GO:0008422">
    <property type="term" value="F:beta-glucosidase activity"/>
    <property type="evidence" value="ECO:0007669"/>
    <property type="project" value="UniProtKB-EC"/>
</dbReference>
<dbReference type="InterPro" id="IPR001764">
    <property type="entry name" value="Glyco_hydro_3_N"/>
</dbReference>
<gene>
    <name evidence="12" type="ORF">EJ03DRAFT_39729</name>
</gene>
<comment type="catalytic activity">
    <reaction evidence="1">
        <text>Hydrolysis of terminal, non-reducing beta-D-glucosyl residues with release of beta-D-glucose.</text>
        <dbReference type="EC" id="3.2.1.21"/>
    </reaction>
</comment>
<dbReference type="InterPro" id="IPR002772">
    <property type="entry name" value="Glyco_hydro_3_C"/>
</dbReference>
<keyword evidence="10" id="KW-0732">Signal</keyword>
<evidence type="ECO:0000256" key="10">
    <source>
        <dbReference type="SAM" id="SignalP"/>
    </source>
</evidence>
<evidence type="ECO:0000256" key="4">
    <source>
        <dbReference type="ARBA" id="ARBA00012744"/>
    </source>
</evidence>
<dbReference type="GO" id="GO:0009251">
    <property type="term" value="P:glucan catabolic process"/>
    <property type="evidence" value="ECO:0007669"/>
    <property type="project" value="TreeGrafter"/>
</dbReference>
<dbReference type="InterPro" id="IPR026891">
    <property type="entry name" value="Fn3-like"/>
</dbReference>
<dbReference type="Pfam" id="PF01915">
    <property type="entry name" value="Glyco_hydro_3_C"/>
    <property type="match status" value="1"/>
</dbReference>
<dbReference type="InterPro" id="IPR036881">
    <property type="entry name" value="Glyco_hydro_3_C_sf"/>
</dbReference>
<dbReference type="SUPFAM" id="SSF51445">
    <property type="entry name" value="(Trans)glycosidases"/>
    <property type="match status" value="1"/>
</dbReference>
<protein>
    <recommendedName>
        <fullName evidence="4">beta-glucosidase</fullName>
        <ecNumber evidence="4">3.2.1.21</ecNumber>
    </recommendedName>
</protein>
<dbReference type="InterPro" id="IPR050288">
    <property type="entry name" value="Cellulose_deg_GH3"/>
</dbReference>
<accession>A0A6G1LFH0</accession>
<name>A0A6G1LFH0_9PEZI</name>
<evidence type="ECO:0000313" key="12">
    <source>
        <dbReference type="EMBL" id="KAF2771370.1"/>
    </source>
</evidence>
<feature type="domain" description="Fibronectin type III-like" evidence="11">
    <location>
        <begin position="705"/>
        <end position="774"/>
    </location>
</feature>
<dbReference type="InterPro" id="IPR013783">
    <property type="entry name" value="Ig-like_fold"/>
</dbReference>
<keyword evidence="13" id="KW-1185">Reference proteome</keyword>
<sequence>MRAHTVITTLSTLIAGSRAASNLTSGSLLSSGTVQLGAYQTAYEKAKTFVAQFNNTGKVQIITAGSITGGNNTWTALSAANGFSGINDQYYVSGFPMGNALAMTWDTQHMYDEAKASGREFYLMGYNLIDGPVAGPLGRTPWGGRQPEAFAADPYLTGVAYNYTVAGMNAAGVVTGGRHYLLNEQETNRSSALGASTSSVYSSNADDKTIHELYLWPFADGTRAGMGAVMCAMTRTNGTLSCENSKLLDGLLKEELGFPGMVYPDINGQSTTFGSANGGLDRGSSNYWSLDILEAGIANGSFTQARLDDMAIRNVIGYFYAGLDDGKQPSVASTTEYRSVRSDHAKLIRKVAEDSLVLLKNNVTGGGGLPLNKPLTISIFGAHAGPAIAGPNQAFSVQGSSGPIYQGHLASAVGSGQLSFSYLRTPYDALNLRAAADGSMFRWILNNTYTESDSSMGMGGGFGVGVPPSGSNSSSMGGAPGGGADAPSIAGAGTTVTPSFENYAEDTDVCLVFLNAFSGEGADREELYNTDQDTLVNTIADNCNNTIVVINTVGPRLVESWIEHENVTALLYGGLLGQESGAAIVDALYGDVNPSGKMINTVAKNESDYPVSICYTAQCNFTEGVHIDYRYFDAYNITPRYEFGYGLSYTAFEYGDVTVSKTNSSALSFKYPTGPLTLGGYDDLFDEVISVSTSVKNTGSVDGAEVAQLYVAYPAIAQQPPRQLRGFVKANITTGATEQVSFGVRRRDVSYWDVVAQQWAIANGTYTFSVGSSSRDLRGHATLTL</sequence>
<keyword evidence="9" id="KW-0624">Polysaccharide degradation</keyword>